<protein>
    <submittedName>
        <fullName evidence="1">Flagellar FlbD family protein</fullName>
    </submittedName>
</protein>
<evidence type="ECO:0000313" key="1">
    <source>
        <dbReference type="EMBL" id="MBF8435691.1"/>
    </source>
</evidence>
<dbReference type="Proteomes" id="UP000621436">
    <property type="component" value="Unassembled WGS sequence"/>
</dbReference>
<gene>
    <name evidence="1" type="ORF">I0Q91_01235</name>
</gene>
<proteinExistence type="predicted"/>
<keyword evidence="1" id="KW-0969">Cilium</keyword>
<dbReference type="InterPro" id="IPR009384">
    <property type="entry name" value="SwrD-like"/>
</dbReference>
<dbReference type="PANTHER" id="PTHR39185:SF1">
    <property type="entry name" value="SWARMING MOTILITY PROTEIN SWRD"/>
    <property type="match status" value="1"/>
</dbReference>
<dbReference type="Pfam" id="PF06289">
    <property type="entry name" value="FlbD"/>
    <property type="match status" value="1"/>
</dbReference>
<reference evidence="1" key="1">
    <citation type="submission" date="2020-11" db="EMBL/GenBank/DDBJ databases">
        <title>Halonatronomonas betainensis gen. nov., sp. nov. a novel haloalkaliphilic representative of the family Halanaerobiacae capable of betaine degradation.</title>
        <authorList>
            <person name="Boltyanskaya Y."/>
            <person name="Kevbrin V."/>
            <person name="Detkova E."/>
            <person name="Grouzdev D.S."/>
            <person name="Koziaeva V."/>
            <person name="Zhilina T."/>
        </authorList>
    </citation>
    <scope>NUCLEOTIDE SEQUENCE</scope>
    <source>
        <strain evidence="1">Z-7014</strain>
    </source>
</reference>
<accession>A0A931AT31</accession>
<dbReference type="EMBL" id="JADPIE010000001">
    <property type="protein sequence ID" value="MBF8435691.1"/>
    <property type="molecule type" value="Genomic_DNA"/>
</dbReference>
<name>A0A931AT31_9FIRM</name>
<keyword evidence="1" id="KW-0966">Cell projection</keyword>
<dbReference type="PANTHER" id="PTHR39185">
    <property type="entry name" value="SWARMING MOTILITY PROTEIN SWRD"/>
    <property type="match status" value="1"/>
</dbReference>
<keyword evidence="2" id="KW-1185">Reference proteome</keyword>
<dbReference type="RefSeq" id="WP_270452345.1">
    <property type="nucleotide sequence ID" value="NZ_JADPIE010000001.1"/>
</dbReference>
<comment type="caution">
    <text evidence="1">The sequence shown here is derived from an EMBL/GenBank/DDBJ whole genome shotgun (WGS) entry which is preliminary data.</text>
</comment>
<keyword evidence="1" id="KW-0282">Flagellum</keyword>
<dbReference type="AlphaFoldDB" id="A0A931AT31"/>
<evidence type="ECO:0000313" key="2">
    <source>
        <dbReference type="Proteomes" id="UP000621436"/>
    </source>
</evidence>
<organism evidence="1 2">
    <name type="scientific">Halonatronomonas betaini</name>
    <dbReference type="NCBI Taxonomy" id="2778430"/>
    <lineage>
        <taxon>Bacteria</taxon>
        <taxon>Bacillati</taxon>
        <taxon>Bacillota</taxon>
        <taxon>Clostridia</taxon>
        <taxon>Halanaerobiales</taxon>
        <taxon>Halarsenatibacteraceae</taxon>
        <taxon>Halonatronomonas</taxon>
    </lineage>
</organism>
<sequence>MIKLTNLRGEEIVVNIQLIEMIKATPDTVITLTTDRKILVKEDIDEIIKRVKAYQRDIYSSPRIEKG</sequence>